<dbReference type="EMBL" id="JAUZQC010000010">
    <property type="protein sequence ID" value="KAK5865258.1"/>
    <property type="molecule type" value="Genomic_DNA"/>
</dbReference>
<protein>
    <submittedName>
        <fullName evidence="1">Uncharacterized protein</fullName>
    </submittedName>
</protein>
<reference evidence="1 2" key="1">
    <citation type="journal article" date="2023" name="Genes (Basel)">
        <title>Chromosome-Level Genome Assembly and Circadian Gene Repertoire of the Patagonia Blennie Eleginops maclovinus-The Closest Ancestral Proxy of Antarctic Cryonotothenioids.</title>
        <authorList>
            <person name="Cheng C.C."/>
            <person name="Rivera-Colon A.G."/>
            <person name="Minhas B.F."/>
            <person name="Wilson L."/>
            <person name="Rayamajhi N."/>
            <person name="Vargas-Chacoff L."/>
            <person name="Catchen J.M."/>
        </authorList>
    </citation>
    <scope>NUCLEOTIDE SEQUENCE [LARGE SCALE GENOMIC DNA]</scope>
    <source>
        <strain evidence="1">JMC-PN-2008</strain>
    </source>
</reference>
<organism evidence="1 2">
    <name type="scientific">Eleginops maclovinus</name>
    <name type="common">Patagonian blennie</name>
    <name type="synonym">Eleginus maclovinus</name>
    <dbReference type="NCBI Taxonomy" id="56733"/>
    <lineage>
        <taxon>Eukaryota</taxon>
        <taxon>Metazoa</taxon>
        <taxon>Chordata</taxon>
        <taxon>Craniata</taxon>
        <taxon>Vertebrata</taxon>
        <taxon>Euteleostomi</taxon>
        <taxon>Actinopterygii</taxon>
        <taxon>Neopterygii</taxon>
        <taxon>Teleostei</taxon>
        <taxon>Neoteleostei</taxon>
        <taxon>Acanthomorphata</taxon>
        <taxon>Eupercaria</taxon>
        <taxon>Perciformes</taxon>
        <taxon>Notothenioidei</taxon>
        <taxon>Eleginopidae</taxon>
        <taxon>Eleginops</taxon>
    </lineage>
</organism>
<dbReference type="Proteomes" id="UP001346869">
    <property type="component" value="Unassembled WGS sequence"/>
</dbReference>
<sequence length="158" mass="17567">MRQKHDDTTERDHVQRPLVSTYQRVVLTVDTQRSAFSLINSHANKTAELKWENDEGVQSCCASCILTQGPAPRSSLMSLQSIRTSICSLSACHPSIHQDPCLSHTHTVLKQTARGTAPNQYTIASFSLPCLSTSRNRLFLCGSLQKKFHILSTFHGTL</sequence>
<evidence type="ECO:0000313" key="1">
    <source>
        <dbReference type="EMBL" id="KAK5865258.1"/>
    </source>
</evidence>
<reference evidence="1 2" key="2">
    <citation type="journal article" date="2023" name="Mol. Biol. Evol.">
        <title>Genomics of Secondarily Temperate Adaptation in the Only Non-Antarctic Icefish.</title>
        <authorList>
            <person name="Rivera-Colon A.G."/>
            <person name="Rayamajhi N."/>
            <person name="Minhas B.F."/>
            <person name="Madrigal G."/>
            <person name="Bilyk K.T."/>
            <person name="Yoon V."/>
            <person name="Hune M."/>
            <person name="Gregory S."/>
            <person name="Cheng C.H.C."/>
            <person name="Catchen J.M."/>
        </authorList>
    </citation>
    <scope>NUCLEOTIDE SEQUENCE [LARGE SCALE GENOMIC DNA]</scope>
    <source>
        <strain evidence="1">JMC-PN-2008</strain>
    </source>
</reference>
<evidence type="ECO:0000313" key="2">
    <source>
        <dbReference type="Proteomes" id="UP001346869"/>
    </source>
</evidence>
<keyword evidence="2" id="KW-1185">Reference proteome</keyword>
<accession>A0AAN8AMB9</accession>
<name>A0AAN8AMB9_ELEMC</name>
<comment type="caution">
    <text evidence="1">The sequence shown here is derived from an EMBL/GenBank/DDBJ whole genome shotgun (WGS) entry which is preliminary data.</text>
</comment>
<proteinExistence type="predicted"/>
<dbReference type="AlphaFoldDB" id="A0AAN8AMB9"/>
<gene>
    <name evidence="1" type="ORF">PBY51_016435</name>
</gene>